<evidence type="ECO:0000313" key="3">
    <source>
        <dbReference type="Proteomes" id="UP001189429"/>
    </source>
</evidence>
<dbReference type="EMBL" id="CAUYUJ010016348">
    <property type="protein sequence ID" value="CAK0864256.1"/>
    <property type="molecule type" value="Genomic_DNA"/>
</dbReference>
<comment type="caution">
    <text evidence="2">The sequence shown here is derived from an EMBL/GenBank/DDBJ whole genome shotgun (WGS) entry which is preliminary data.</text>
</comment>
<evidence type="ECO:0000313" key="2">
    <source>
        <dbReference type="EMBL" id="CAK0864256.1"/>
    </source>
</evidence>
<organism evidence="2 3">
    <name type="scientific">Prorocentrum cordatum</name>
    <dbReference type="NCBI Taxonomy" id="2364126"/>
    <lineage>
        <taxon>Eukaryota</taxon>
        <taxon>Sar</taxon>
        <taxon>Alveolata</taxon>
        <taxon>Dinophyceae</taxon>
        <taxon>Prorocentrales</taxon>
        <taxon>Prorocentraceae</taxon>
        <taxon>Prorocentrum</taxon>
    </lineage>
</organism>
<name>A0ABN9UWE6_9DINO</name>
<feature type="compositionally biased region" description="Basic residues" evidence="1">
    <location>
        <begin position="294"/>
        <end position="303"/>
    </location>
</feature>
<accession>A0ABN9UWE6</accession>
<feature type="compositionally biased region" description="Basic and acidic residues" evidence="1">
    <location>
        <begin position="73"/>
        <end position="107"/>
    </location>
</feature>
<gene>
    <name evidence="2" type="ORF">PCOR1329_LOCUS52190</name>
</gene>
<proteinExistence type="predicted"/>
<sequence length="309" mass="33297">VKYCSWRKDLVFLYFIEGVEEDFTEVWALTKKFFEQAEGPAQTRAAASNQESDAATIDIFDTARQQGEAEDEAALKHEEERQATEQAAQRREAEEQAAREASKRTGAEDASSGPRSKRAKKSDGAAGGAPGEGPAAAPGTDAAPHKKKAKRGQTPLQKAMAEAKLVLQMHGQVAASATTLSNAIAKAEAKWAFANSPEVLKPFTKANDKLRRTIDSKPAFTEFLCARDLGELQAAAKKKDGLNDLQADLESFAKLVNPCLEEIQLETRPLVSTAETREEEKAKAAAAKAGKTNKGPKKPRKSKAATAES</sequence>
<protein>
    <recommendedName>
        <fullName evidence="4">Ribosome assembly protein 3</fullName>
    </recommendedName>
</protein>
<feature type="region of interest" description="Disordered" evidence="1">
    <location>
        <begin position="269"/>
        <end position="309"/>
    </location>
</feature>
<feature type="region of interest" description="Disordered" evidence="1">
    <location>
        <begin position="64"/>
        <end position="156"/>
    </location>
</feature>
<evidence type="ECO:0000256" key="1">
    <source>
        <dbReference type="SAM" id="MobiDB-lite"/>
    </source>
</evidence>
<dbReference type="Proteomes" id="UP001189429">
    <property type="component" value="Unassembled WGS sequence"/>
</dbReference>
<evidence type="ECO:0008006" key="4">
    <source>
        <dbReference type="Google" id="ProtNLM"/>
    </source>
</evidence>
<feature type="non-terminal residue" evidence="2">
    <location>
        <position position="1"/>
    </location>
</feature>
<feature type="compositionally biased region" description="Low complexity" evidence="1">
    <location>
        <begin position="284"/>
        <end position="293"/>
    </location>
</feature>
<keyword evidence="3" id="KW-1185">Reference proteome</keyword>
<feature type="compositionally biased region" description="Low complexity" evidence="1">
    <location>
        <begin position="132"/>
        <end position="142"/>
    </location>
</feature>
<reference evidence="2" key="1">
    <citation type="submission" date="2023-10" db="EMBL/GenBank/DDBJ databases">
        <authorList>
            <person name="Chen Y."/>
            <person name="Shah S."/>
            <person name="Dougan E. K."/>
            <person name="Thang M."/>
            <person name="Chan C."/>
        </authorList>
    </citation>
    <scope>NUCLEOTIDE SEQUENCE [LARGE SCALE GENOMIC DNA]</scope>
</reference>